<dbReference type="PANTHER" id="PTHR12918:SF1">
    <property type="entry name" value="CYSTEINE DIOXYGENASE TYPE 1"/>
    <property type="match status" value="1"/>
</dbReference>
<evidence type="ECO:0000256" key="7">
    <source>
        <dbReference type="PIRSR" id="PIRSR610300-51"/>
    </source>
</evidence>
<dbReference type="AlphaFoldDB" id="A0A2P1PSI6"/>
<protein>
    <submittedName>
        <fullName evidence="8">Cysteine dioxygenase</fullName>
    </submittedName>
</protein>
<evidence type="ECO:0000256" key="6">
    <source>
        <dbReference type="PIRSR" id="PIRSR610300-50"/>
    </source>
</evidence>
<dbReference type="OrthoDB" id="7059163at2"/>
<dbReference type="KEGG" id="xba:C7S18_11570"/>
<dbReference type="EMBL" id="CP027860">
    <property type="protein sequence ID" value="AVP97795.1"/>
    <property type="molecule type" value="Genomic_DNA"/>
</dbReference>
<dbReference type="Proteomes" id="UP000241074">
    <property type="component" value="Chromosome"/>
</dbReference>
<dbReference type="InterPro" id="IPR014710">
    <property type="entry name" value="RmlC-like_jellyroll"/>
</dbReference>
<feature type="binding site" evidence="7">
    <location>
        <position position="90"/>
    </location>
    <ligand>
        <name>Fe cation</name>
        <dbReference type="ChEBI" id="CHEBI:24875"/>
        <note>catalytic</note>
    </ligand>
</feature>
<dbReference type="Gene3D" id="2.60.120.10">
    <property type="entry name" value="Jelly Rolls"/>
    <property type="match status" value="1"/>
</dbReference>
<keyword evidence="4" id="KW-0560">Oxidoreductase</keyword>
<organism evidence="8 9">
    <name type="scientific">Ahniella affigens</name>
    <dbReference type="NCBI Taxonomy" id="2021234"/>
    <lineage>
        <taxon>Bacteria</taxon>
        <taxon>Pseudomonadati</taxon>
        <taxon>Pseudomonadota</taxon>
        <taxon>Gammaproteobacteria</taxon>
        <taxon>Lysobacterales</taxon>
        <taxon>Rhodanobacteraceae</taxon>
        <taxon>Ahniella</taxon>
    </lineage>
</organism>
<dbReference type="SUPFAM" id="SSF51182">
    <property type="entry name" value="RmlC-like cupins"/>
    <property type="match status" value="1"/>
</dbReference>
<keyword evidence="5 7" id="KW-0408">Iron</keyword>
<dbReference type="GO" id="GO:0008198">
    <property type="term" value="F:ferrous iron binding"/>
    <property type="evidence" value="ECO:0007669"/>
    <property type="project" value="TreeGrafter"/>
</dbReference>
<keyword evidence="6" id="KW-0883">Thioether bond</keyword>
<sequence length="189" mass="21146">MSLQNFPGHERFVALIDQAVANPCPESVTKALRKALCQMIQDRDIELPAEVFSCCGEHYARRELYRSENHDYAVIAMTWGPGQGTMIHDHAGLWCVEGVWSGALEITQYEPSERDGERVRFENCGTIVAGRGSAGSLIPPHEYHTIRNASDTELAVSVHIYAKPMTCCSMFNPTENGWFVQSERILSLD</sequence>
<dbReference type="CDD" id="cd10548">
    <property type="entry name" value="cupin_CDO"/>
    <property type="match status" value="1"/>
</dbReference>
<comment type="similarity">
    <text evidence="1">Belongs to the cysteine dioxygenase family.</text>
</comment>
<keyword evidence="2 7" id="KW-0479">Metal-binding</keyword>
<evidence type="ECO:0000256" key="4">
    <source>
        <dbReference type="ARBA" id="ARBA00023002"/>
    </source>
</evidence>
<evidence type="ECO:0000313" key="8">
    <source>
        <dbReference type="EMBL" id="AVP97795.1"/>
    </source>
</evidence>
<keyword evidence="3 8" id="KW-0223">Dioxygenase</keyword>
<name>A0A2P1PSI6_9GAMM</name>
<feature type="binding site" evidence="7">
    <location>
        <position position="144"/>
    </location>
    <ligand>
        <name>Fe cation</name>
        <dbReference type="ChEBI" id="CHEBI:24875"/>
        <note>catalytic</note>
    </ligand>
</feature>
<evidence type="ECO:0000256" key="2">
    <source>
        <dbReference type="ARBA" id="ARBA00022723"/>
    </source>
</evidence>
<evidence type="ECO:0000256" key="5">
    <source>
        <dbReference type="ARBA" id="ARBA00023004"/>
    </source>
</evidence>
<gene>
    <name evidence="8" type="ORF">C7S18_11570</name>
</gene>
<dbReference type="RefSeq" id="WP_106891716.1">
    <property type="nucleotide sequence ID" value="NZ_CP027860.1"/>
</dbReference>
<evidence type="ECO:0000256" key="3">
    <source>
        <dbReference type="ARBA" id="ARBA00022964"/>
    </source>
</evidence>
<proteinExistence type="inferred from homology"/>
<reference evidence="8 9" key="1">
    <citation type="submission" date="2018-03" db="EMBL/GenBank/DDBJ databases">
        <title>Ahniella affigens gen. nov., sp. nov., a gammaproteobacterium isolated from sandy soil near a stream.</title>
        <authorList>
            <person name="Ko Y."/>
            <person name="Kim J.-H."/>
        </authorList>
    </citation>
    <scope>NUCLEOTIDE SEQUENCE [LARGE SCALE GENOMIC DNA]</scope>
    <source>
        <strain evidence="8 9">D13</strain>
    </source>
</reference>
<keyword evidence="9" id="KW-1185">Reference proteome</keyword>
<reference evidence="8 9" key="2">
    <citation type="submission" date="2018-03" db="EMBL/GenBank/DDBJ databases">
        <authorList>
            <person name="Keele B.F."/>
        </authorList>
    </citation>
    <scope>NUCLEOTIDE SEQUENCE [LARGE SCALE GENOMIC DNA]</scope>
    <source>
        <strain evidence="8 9">D13</strain>
    </source>
</reference>
<evidence type="ECO:0000256" key="1">
    <source>
        <dbReference type="ARBA" id="ARBA00006622"/>
    </source>
</evidence>
<feature type="binding site" evidence="7">
    <location>
        <position position="88"/>
    </location>
    <ligand>
        <name>Fe cation</name>
        <dbReference type="ChEBI" id="CHEBI:24875"/>
        <note>catalytic</note>
    </ligand>
</feature>
<accession>A0A2P1PSI6</accession>
<dbReference type="PANTHER" id="PTHR12918">
    <property type="entry name" value="CYSTEINE DIOXYGENASE"/>
    <property type="match status" value="1"/>
</dbReference>
<feature type="cross-link" description="3'-(S-cysteinyl)-tyrosine (Cys-Tyr)" evidence="6">
    <location>
        <begin position="95"/>
        <end position="161"/>
    </location>
</feature>
<dbReference type="Pfam" id="PF05995">
    <property type="entry name" value="CDO_I"/>
    <property type="match status" value="1"/>
</dbReference>
<dbReference type="InterPro" id="IPR011051">
    <property type="entry name" value="RmlC_Cupin_sf"/>
</dbReference>
<dbReference type="GO" id="GO:0016702">
    <property type="term" value="F:oxidoreductase activity, acting on single donors with incorporation of molecular oxygen, incorporation of two atoms of oxygen"/>
    <property type="evidence" value="ECO:0007669"/>
    <property type="project" value="InterPro"/>
</dbReference>
<dbReference type="InterPro" id="IPR010300">
    <property type="entry name" value="CDO_1"/>
</dbReference>
<evidence type="ECO:0000313" key="9">
    <source>
        <dbReference type="Proteomes" id="UP000241074"/>
    </source>
</evidence>